<dbReference type="AlphaFoldDB" id="A0A2W7CDT7"/>
<evidence type="ECO:0000313" key="2">
    <source>
        <dbReference type="EMBL" id="PZV34623.1"/>
    </source>
</evidence>
<dbReference type="InterPro" id="IPR005325">
    <property type="entry name" value="DUF308_memb"/>
</dbReference>
<evidence type="ECO:0000256" key="1">
    <source>
        <dbReference type="SAM" id="Phobius"/>
    </source>
</evidence>
<dbReference type="OrthoDB" id="9815400at2"/>
<keyword evidence="1" id="KW-1133">Transmembrane helix</keyword>
<dbReference type="PANTHER" id="PTHR34989">
    <property type="entry name" value="PROTEIN HDED"/>
    <property type="match status" value="1"/>
</dbReference>
<protein>
    <recommendedName>
        <fullName evidence="4">HdeD protein</fullName>
    </recommendedName>
</protein>
<organism evidence="2 3">
    <name type="scientific">Mesorhizobium kowhaii</name>
    <dbReference type="NCBI Taxonomy" id="1300272"/>
    <lineage>
        <taxon>Bacteria</taxon>
        <taxon>Pseudomonadati</taxon>
        <taxon>Pseudomonadota</taxon>
        <taxon>Alphaproteobacteria</taxon>
        <taxon>Hyphomicrobiales</taxon>
        <taxon>Phyllobacteriaceae</taxon>
        <taxon>Mesorhizobium</taxon>
    </lineage>
</organism>
<dbReference type="RefSeq" id="WP_111547939.1">
    <property type="nucleotide sequence ID" value="NZ_MZXV01000070.1"/>
</dbReference>
<dbReference type="Pfam" id="PF03729">
    <property type="entry name" value="DUF308"/>
    <property type="match status" value="1"/>
</dbReference>
<dbReference type="EMBL" id="MZXV01000070">
    <property type="protein sequence ID" value="PZV34623.1"/>
    <property type="molecule type" value="Genomic_DNA"/>
</dbReference>
<sequence>MTAYENGTASTVPPTSVRLLLGLMLIVAGVFVLGDIALATMISAIVIGVTAIVVGAFEMMHAFWMKGWGGFVWQFVLGMLYIIFGATVLNQPVSGALVLTYILGLLLVASGIVRLFVGIKHWSNVGWTMVLSGAFGVLAGLVILTGWPTTGLWVLGLLLGIDLISHGIAWLTYGWLPAARTA</sequence>
<dbReference type="PANTHER" id="PTHR34989:SF1">
    <property type="entry name" value="PROTEIN HDED"/>
    <property type="match status" value="1"/>
</dbReference>
<accession>A0A2W7CDT7</accession>
<keyword evidence="1" id="KW-0472">Membrane</keyword>
<keyword evidence="3" id="KW-1185">Reference proteome</keyword>
<gene>
    <name evidence="2" type="ORF">B5V02_31410</name>
</gene>
<proteinExistence type="predicted"/>
<evidence type="ECO:0000313" key="3">
    <source>
        <dbReference type="Proteomes" id="UP000248616"/>
    </source>
</evidence>
<dbReference type="GO" id="GO:0005886">
    <property type="term" value="C:plasma membrane"/>
    <property type="evidence" value="ECO:0007669"/>
    <property type="project" value="TreeGrafter"/>
</dbReference>
<feature type="transmembrane region" description="Helical" evidence="1">
    <location>
        <begin position="23"/>
        <end position="56"/>
    </location>
</feature>
<comment type="caution">
    <text evidence="2">The sequence shown here is derived from an EMBL/GenBank/DDBJ whole genome shotgun (WGS) entry which is preliminary data.</text>
</comment>
<keyword evidence="1" id="KW-0812">Transmembrane</keyword>
<evidence type="ECO:0008006" key="4">
    <source>
        <dbReference type="Google" id="ProtNLM"/>
    </source>
</evidence>
<reference evidence="3" key="1">
    <citation type="submission" date="2017-03" db="EMBL/GenBank/DDBJ databases">
        <authorList>
            <person name="Safronova V.I."/>
            <person name="Sazanova A.L."/>
            <person name="Chirak E.R."/>
        </authorList>
    </citation>
    <scope>NUCLEOTIDE SEQUENCE [LARGE SCALE GENOMIC DNA]</scope>
    <source>
        <strain evidence="3">Ach-343</strain>
    </source>
</reference>
<feature type="transmembrane region" description="Helical" evidence="1">
    <location>
        <begin position="68"/>
        <end position="89"/>
    </location>
</feature>
<dbReference type="Proteomes" id="UP000248616">
    <property type="component" value="Unassembled WGS sequence"/>
</dbReference>
<feature type="transmembrane region" description="Helical" evidence="1">
    <location>
        <begin position="153"/>
        <end position="176"/>
    </location>
</feature>
<dbReference type="InterPro" id="IPR052712">
    <property type="entry name" value="Acid_resist_chaperone_HdeD"/>
</dbReference>
<feature type="transmembrane region" description="Helical" evidence="1">
    <location>
        <begin position="95"/>
        <end position="117"/>
    </location>
</feature>
<feature type="transmembrane region" description="Helical" evidence="1">
    <location>
        <begin position="129"/>
        <end position="147"/>
    </location>
</feature>
<name>A0A2W7CDT7_9HYPH</name>